<keyword evidence="1" id="KW-0472">Membrane</keyword>
<name>A0A178U743_ARATH</name>
<feature type="domain" description="Reverse transcriptase zinc-binding" evidence="2">
    <location>
        <begin position="214"/>
        <end position="263"/>
    </location>
</feature>
<proteinExistence type="predicted"/>
<feature type="transmembrane region" description="Helical" evidence="1">
    <location>
        <begin position="269"/>
        <end position="294"/>
    </location>
</feature>
<evidence type="ECO:0000259" key="2">
    <source>
        <dbReference type="Pfam" id="PF13966"/>
    </source>
</evidence>
<dbReference type="Pfam" id="PF13966">
    <property type="entry name" value="zf-RVT"/>
    <property type="match status" value="1"/>
</dbReference>
<evidence type="ECO:0000313" key="3">
    <source>
        <dbReference type="EMBL" id="OAO89460.1"/>
    </source>
</evidence>
<protein>
    <recommendedName>
        <fullName evidence="2">Reverse transcriptase zinc-binding domain-containing protein</fullName>
    </recommendedName>
</protein>
<evidence type="ECO:0000313" key="4">
    <source>
        <dbReference type="Proteomes" id="UP000078284"/>
    </source>
</evidence>
<keyword evidence="1" id="KW-1133">Transmembrane helix</keyword>
<gene>
    <name evidence="3" type="ORF">AXX17_ATUG00110</name>
</gene>
<dbReference type="Proteomes" id="UP000078284">
    <property type="component" value="Unassembled WGS sequence"/>
</dbReference>
<sequence>MSTFLLPKGCIKKIESLCSRLLWSGNVDDGKGAKVAWTAVCLPKAEGGFGLRRLLEWNKTLCLRLIWLLFNNNGSLWASWHCHHYLKNKSFWKIEASQRDPWSWKMLLNLRPLTEQFVRSKVGNRLKTSFWHDSWTSLGPLIKCLGDFGSRILRIPISARVVDAYGPNGWRLPLSRSPPALAIYEHISTLPAPSSALTHDPYYWCVGNVVCKGFSTAVTWNALQPRATEKDWVTSVWFKGAVPRHAFNMWVAHLDRLPTRQCLLSGDRFLLMLVVFVLLLWSPMTIFFCPLSLLRRFGSRFSAVSARDNVSSAPG</sequence>
<dbReference type="AlphaFoldDB" id="A0A178U743"/>
<keyword evidence="1" id="KW-0812">Transmembrane</keyword>
<accession>A0A178U743</accession>
<dbReference type="EMBL" id="LUHQ01000006">
    <property type="protein sequence ID" value="OAO89460.1"/>
    <property type="molecule type" value="Genomic_DNA"/>
</dbReference>
<dbReference type="PANTHER" id="PTHR33116:SF76">
    <property type="entry name" value="DUF4283 DOMAIN-CONTAINING PROTEIN"/>
    <property type="match status" value="1"/>
</dbReference>
<evidence type="ECO:0000256" key="1">
    <source>
        <dbReference type="SAM" id="Phobius"/>
    </source>
</evidence>
<dbReference type="ExpressionAtlas" id="A0A178U743">
    <property type="expression patterns" value="baseline and differential"/>
</dbReference>
<dbReference type="InterPro" id="IPR026960">
    <property type="entry name" value="RVT-Znf"/>
</dbReference>
<dbReference type="PANTHER" id="PTHR33116">
    <property type="entry name" value="REVERSE TRANSCRIPTASE ZINC-BINDING DOMAIN-CONTAINING PROTEIN-RELATED-RELATED"/>
    <property type="match status" value="1"/>
</dbReference>
<reference evidence="4" key="1">
    <citation type="journal article" date="2016" name="Proc. Natl. Acad. Sci. U.S.A.">
        <title>Chromosome-level assembly of Arabidopsis thaliana Ler reveals the extent of translocation and inversion polymorphisms.</title>
        <authorList>
            <person name="Zapata L."/>
            <person name="Ding J."/>
            <person name="Willing E.M."/>
            <person name="Hartwig B."/>
            <person name="Bezdan D."/>
            <person name="Jiao W.B."/>
            <person name="Patel V."/>
            <person name="Velikkakam James G."/>
            <person name="Koornneef M."/>
            <person name="Ossowski S."/>
            <person name="Schneeberger K."/>
        </authorList>
    </citation>
    <scope>NUCLEOTIDE SEQUENCE [LARGE SCALE GENOMIC DNA]</scope>
    <source>
        <strain evidence="4">cv. Landsberg erecta</strain>
    </source>
</reference>
<organism evidence="3 4">
    <name type="scientific">Arabidopsis thaliana</name>
    <name type="common">Mouse-ear cress</name>
    <dbReference type="NCBI Taxonomy" id="3702"/>
    <lineage>
        <taxon>Eukaryota</taxon>
        <taxon>Viridiplantae</taxon>
        <taxon>Streptophyta</taxon>
        <taxon>Embryophyta</taxon>
        <taxon>Tracheophyta</taxon>
        <taxon>Spermatophyta</taxon>
        <taxon>Magnoliopsida</taxon>
        <taxon>eudicotyledons</taxon>
        <taxon>Gunneridae</taxon>
        <taxon>Pentapetalae</taxon>
        <taxon>rosids</taxon>
        <taxon>malvids</taxon>
        <taxon>Brassicales</taxon>
        <taxon>Brassicaceae</taxon>
        <taxon>Camelineae</taxon>
        <taxon>Arabidopsis</taxon>
    </lineage>
</organism>
<comment type="caution">
    <text evidence="3">The sequence shown here is derived from an EMBL/GenBank/DDBJ whole genome shotgun (WGS) entry which is preliminary data.</text>
</comment>